<organism evidence="1 2">
    <name type="scientific">Trichinella spiralis</name>
    <name type="common">Trichina worm</name>
    <dbReference type="NCBI Taxonomy" id="6334"/>
    <lineage>
        <taxon>Eukaryota</taxon>
        <taxon>Metazoa</taxon>
        <taxon>Ecdysozoa</taxon>
        <taxon>Nematoda</taxon>
        <taxon>Enoplea</taxon>
        <taxon>Dorylaimia</taxon>
        <taxon>Trichinellida</taxon>
        <taxon>Trichinellidae</taxon>
        <taxon>Trichinella</taxon>
    </lineage>
</organism>
<sequence length="86" mass="9910">MGSRRIRTAEVEKNVRLPRCDLRNLMVAIHEISGNQLLFADLSAANADYYVAVRSLKERFVRPITVIRRLTLWRPSVITNTEVSKL</sequence>
<name>A0A0V1B784_TRISP</name>
<proteinExistence type="predicted"/>
<evidence type="ECO:0000313" key="2">
    <source>
        <dbReference type="Proteomes" id="UP000054776"/>
    </source>
</evidence>
<accession>A0A0V1B784</accession>
<comment type="caution">
    <text evidence="1">The sequence shown here is derived from an EMBL/GenBank/DDBJ whole genome shotgun (WGS) entry which is preliminary data.</text>
</comment>
<dbReference type="EMBL" id="JYDH01000091">
    <property type="protein sequence ID" value="KRY32843.1"/>
    <property type="molecule type" value="Genomic_DNA"/>
</dbReference>
<evidence type="ECO:0000313" key="1">
    <source>
        <dbReference type="EMBL" id="KRY32843.1"/>
    </source>
</evidence>
<dbReference type="InParanoid" id="A0A0V1B784"/>
<dbReference type="AlphaFoldDB" id="A0A0V1B784"/>
<reference evidence="1 2" key="1">
    <citation type="submission" date="2015-01" db="EMBL/GenBank/DDBJ databases">
        <title>Evolution of Trichinella species and genotypes.</title>
        <authorList>
            <person name="Korhonen P.K."/>
            <person name="Edoardo P."/>
            <person name="Giuseppe L.R."/>
            <person name="Gasser R.B."/>
        </authorList>
    </citation>
    <scope>NUCLEOTIDE SEQUENCE [LARGE SCALE GENOMIC DNA]</scope>
    <source>
        <strain evidence="1">ISS3</strain>
    </source>
</reference>
<protein>
    <submittedName>
        <fullName evidence="1">Uncharacterized protein</fullName>
    </submittedName>
</protein>
<keyword evidence="2" id="KW-1185">Reference proteome</keyword>
<gene>
    <name evidence="1" type="ORF">T01_10261</name>
</gene>
<dbReference type="OrthoDB" id="7444419at2759"/>
<dbReference type="Proteomes" id="UP000054776">
    <property type="component" value="Unassembled WGS sequence"/>
</dbReference>